<evidence type="ECO:0000259" key="5">
    <source>
        <dbReference type="Pfam" id="PF06958"/>
    </source>
</evidence>
<dbReference type="Proteomes" id="UP000293369">
    <property type="component" value="Unassembled WGS sequence"/>
</dbReference>
<proteinExistence type="predicted"/>
<evidence type="ECO:0000256" key="3">
    <source>
        <dbReference type="ARBA" id="ARBA00023048"/>
    </source>
</evidence>
<feature type="domain" description="Pyosin/cloacin translocation" evidence="5">
    <location>
        <begin position="157"/>
        <end position="287"/>
    </location>
</feature>
<evidence type="ECO:0000256" key="1">
    <source>
        <dbReference type="ARBA" id="ARBA00022529"/>
    </source>
</evidence>
<dbReference type="Pfam" id="PF06958">
    <property type="entry name" value="Pyocin_S"/>
    <property type="match status" value="1"/>
</dbReference>
<dbReference type="Gene3D" id="3.10.380.10">
    <property type="entry name" value="Colicin E3-like ribonuclease domain"/>
    <property type="match status" value="1"/>
</dbReference>
<evidence type="ECO:0000259" key="6">
    <source>
        <dbReference type="Pfam" id="PF09000"/>
    </source>
</evidence>
<dbReference type="AlphaFoldDB" id="A0A4Q7D516"/>
<dbReference type="GO" id="GO:0031640">
    <property type="term" value="P:killing of cells of another organism"/>
    <property type="evidence" value="ECO:0007669"/>
    <property type="project" value="UniProtKB-KW"/>
</dbReference>
<evidence type="ECO:0000256" key="4">
    <source>
        <dbReference type="SAM" id="MobiDB-lite"/>
    </source>
</evidence>
<dbReference type="Pfam" id="PF09000">
    <property type="entry name" value="Cytotoxic"/>
    <property type="match status" value="1"/>
</dbReference>
<keyword evidence="2" id="KW-0044">Antibiotic</keyword>
<evidence type="ECO:0000313" key="8">
    <source>
        <dbReference type="Proteomes" id="UP000293369"/>
    </source>
</evidence>
<dbReference type="InterPro" id="IPR016128">
    <property type="entry name" value="Pyosin/cloacin_T_dom"/>
</dbReference>
<dbReference type="InterPro" id="IPR036302">
    <property type="entry name" value="Pyosin/cloacin_T_dom_sf"/>
</dbReference>
<dbReference type="GO" id="GO:0016788">
    <property type="term" value="F:hydrolase activity, acting on ester bonds"/>
    <property type="evidence" value="ECO:0007669"/>
    <property type="project" value="InterPro"/>
</dbReference>
<name>A0A4Q7D516_9PSED</name>
<dbReference type="EMBL" id="SGFE01000003">
    <property type="protein sequence ID" value="RZI33351.1"/>
    <property type="molecule type" value="Genomic_DNA"/>
</dbReference>
<reference evidence="7 8" key="1">
    <citation type="submission" date="2019-02" db="EMBL/GenBank/DDBJ databases">
        <title>Pseudomonas spp from wheat grain.</title>
        <authorList>
            <person name="Cho G.-S."/>
            <person name="Franz C.M.A.P."/>
        </authorList>
    </citation>
    <scope>NUCLEOTIDE SEQUENCE [LARGE SCALE GENOMIC DNA]</scope>
    <source>
        <strain evidence="7 8">133NRW</strain>
    </source>
</reference>
<feature type="region of interest" description="Disordered" evidence="4">
    <location>
        <begin position="1"/>
        <end position="40"/>
    </location>
</feature>
<dbReference type="GO" id="GO:0043022">
    <property type="term" value="F:ribosome binding"/>
    <property type="evidence" value="ECO:0007669"/>
    <property type="project" value="InterPro"/>
</dbReference>
<keyword evidence="3" id="KW-0078">Bacteriocin</keyword>
<dbReference type="InterPro" id="IPR036725">
    <property type="entry name" value="ColE3_ribonuclease_sf"/>
</dbReference>
<dbReference type="SUPFAM" id="SSF63840">
    <property type="entry name" value="Ribonuclease domain of colicin E3"/>
    <property type="match status" value="1"/>
</dbReference>
<organism evidence="7 8">
    <name type="scientific">Pseudomonas orientalis</name>
    <dbReference type="NCBI Taxonomy" id="76758"/>
    <lineage>
        <taxon>Bacteria</taxon>
        <taxon>Pseudomonadati</taxon>
        <taxon>Pseudomonadota</taxon>
        <taxon>Gammaproteobacteria</taxon>
        <taxon>Pseudomonadales</taxon>
        <taxon>Pseudomonadaceae</taxon>
        <taxon>Pseudomonas</taxon>
    </lineage>
</organism>
<evidence type="ECO:0000256" key="2">
    <source>
        <dbReference type="ARBA" id="ARBA00023022"/>
    </source>
</evidence>
<gene>
    <name evidence="7" type="ORF">EUX57_02840</name>
</gene>
<evidence type="ECO:0000313" key="7">
    <source>
        <dbReference type="EMBL" id="RZI33351.1"/>
    </source>
</evidence>
<dbReference type="RefSeq" id="WP_130137990.1">
    <property type="nucleotide sequence ID" value="NZ_SGFE01000003.1"/>
</dbReference>
<comment type="caution">
    <text evidence="7">The sequence shown here is derived from an EMBL/GenBank/DDBJ whole genome shotgun (WGS) entry which is preliminary data.</text>
</comment>
<accession>A0A4Q7D516</accession>
<dbReference type="GO" id="GO:0042742">
    <property type="term" value="P:defense response to bacterium"/>
    <property type="evidence" value="ECO:0007669"/>
    <property type="project" value="UniProtKB-KW"/>
</dbReference>
<protein>
    <submittedName>
        <fullName evidence="7">Detoxification</fullName>
    </submittedName>
</protein>
<dbReference type="SUPFAM" id="SSF69369">
    <property type="entry name" value="Cloacin translocation domain"/>
    <property type="match status" value="1"/>
</dbReference>
<keyword evidence="1" id="KW-0929">Antimicrobial</keyword>
<dbReference type="GO" id="GO:0003723">
    <property type="term" value="F:RNA binding"/>
    <property type="evidence" value="ECO:0007669"/>
    <property type="project" value="InterPro"/>
</dbReference>
<dbReference type="InterPro" id="IPR009105">
    <property type="entry name" value="Colicin_E3_ribonuclease"/>
</dbReference>
<sequence length="387" mass="42788">MSERSYPPTEEALRRQRILTPQPSRAPYSPAIDLYEPSPAPAPTPAKPVGCVFIKPCQLPDGFTRYADSTGYVPLELVKEYAHFSLLGGRELDSRGAVALRRIGGSALPAGLGQLALRSAVWESAATAVGSVAGGLLAGLVALAWPSDLGDSALYSEEQLRSMARARSQMRLHVEQREDGTLKGYGFYTGNHPSWQMIDVVQFQARDEQFVADLGEGVELIWTPAVDPSDTLGIPALEAAPQAPVIWIYPPTEKAAQILVNPVYPPEYRDFILVFPVGSGVQPLYLVVNETRKGSKNPDYGYFPAPKTEDITGFPGLIEQKRKTRKRNGGGLRERWKDAKGKRLFEWDSEQGELEVYRYSDVKHLGSFDPYTGERRGPAKDERRIEK</sequence>
<feature type="region of interest" description="Disordered" evidence="4">
    <location>
        <begin position="365"/>
        <end position="387"/>
    </location>
</feature>
<feature type="domain" description="Colicin E3-like ribonuclease" evidence="6">
    <location>
        <begin position="304"/>
        <end position="386"/>
    </location>
</feature>